<dbReference type="EMBL" id="SFCA01000105">
    <property type="protein sequence ID" value="TRT54870.1"/>
    <property type="molecule type" value="Genomic_DNA"/>
</dbReference>
<sequence>MSLTDSKICFVTLAFGEKYRDHALTHAADIRTLTHNTPFVILTDRPEVFARDDSLTLLPSSLRYQLSRGGEPSSSKG</sequence>
<dbReference type="AlphaFoldDB" id="A0A551Y1M9"/>
<proteinExistence type="predicted"/>
<protein>
    <submittedName>
        <fullName evidence="1">Uncharacterized protein</fullName>
    </submittedName>
</protein>
<organism evidence="1 2">
    <name type="scientific">Microcystis aeruginosa Ma_QC_C_20070703_M131</name>
    <dbReference type="NCBI Taxonomy" id="2486263"/>
    <lineage>
        <taxon>Bacteria</taxon>
        <taxon>Bacillati</taxon>
        <taxon>Cyanobacteriota</taxon>
        <taxon>Cyanophyceae</taxon>
        <taxon>Oscillatoriophycideae</taxon>
        <taxon>Chroococcales</taxon>
        <taxon>Microcystaceae</taxon>
        <taxon>Microcystis</taxon>
    </lineage>
</organism>
<evidence type="ECO:0000313" key="2">
    <source>
        <dbReference type="Proteomes" id="UP000316443"/>
    </source>
</evidence>
<evidence type="ECO:0000313" key="1">
    <source>
        <dbReference type="EMBL" id="TRT54870.1"/>
    </source>
</evidence>
<accession>A0A551Y1M9</accession>
<comment type="caution">
    <text evidence="1">The sequence shown here is derived from an EMBL/GenBank/DDBJ whole genome shotgun (WGS) entry which is preliminary data.</text>
</comment>
<gene>
    <name evidence="1" type="ORF">EWV85_10455</name>
</gene>
<reference evidence="1 2" key="1">
    <citation type="submission" date="2019-01" db="EMBL/GenBank/DDBJ databases">
        <title>Coherence of Microcystis species and biogeography revealed through population genomics.</title>
        <authorList>
            <person name="Perez-Carrascal O.M."/>
            <person name="Terrat Y."/>
            <person name="Giani A."/>
            <person name="Fortin N."/>
            <person name="Tromas N."/>
            <person name="Shapiro B.J."/>
        </authorList>
    </citation>
    <scope>NUCLEOTIDE SEQUENCE [LARGE SCALE GENOMIC DNA]</scope>
    <source>
        <strain evidence="1">Ma_QC_C_20070703_M131</strain>
    </source>
</reference>
<dbReference type="Proteomes" id="UP000316443">
    <property type="component" value="Unassembled WGS sequence"/>
</dbReference>
<name>A0A551Y1M9_MICAE</name>